<evidence type="ECO:0000313" key="2">
    <source>
        <dbReference type="EMBL" id="KAA8532357.1"/>
    </source>
</evidence>
<evidence type="ECO:0000259" key="1">
    <source>
        <dbReference type="Pfam" id="PF10551"/>
    </source>
</evidence>
<gene>
    <name evidence="2" type="ORF">F0562_032388</name>
</gene>
<dbReference type="PANTHER" id="PTHR31973">
    <property type="entry name" value="POLYPROTEIN, PUTATIVE-RELATED"/>
    <property type="match status" value="1"/>
</dbReference>
<dbReference type="AlphaFoldDB" id="A0A5J5ASJ0"/>
<sequence length="335" mass="36973">MVRAIGLASAVGTSKANANGTATTTATTIATATVTVTAITTTTTSGGNFKVNATRSASAIGMHGHFAATGPDEGYEEDDVDGNEDETIIDINQYDVDDGGILDYMSDDTYSPYSSALEKYGVEVSRMVLYRTKKMEMEEIEGNHGKSYAKIPMYANEVRKTNTSSLVKLEMERIPPILNLPTFKRLFFSLVALQKGFTEGCRPFLGLDGCHLKGPFGGVLLAVVALDGNNGLFPIAFAVVESETKDSWTFFLYHLHSIISDRVQVKPWNFMTDGQKDITRIPCKHAIASISYKRLHVDHFVDDCFSRDKYLKAYTDIIHPIHDEKIWEEVLGDEV</sequence>
<accession>A0A5J5ASJ0</accession>
<dbReference type="EMBL" id="CM018042">
    <property type="protein sequence ID" value="KAA8532357.1"/>
    <property type="molecule type" value="Genomic_DNA"/>
</dbReference>
<dbReference type="Proteomes" id="UP000325577">
    <property type="component" value="Linkage Group LG19"/>
</dbReference>
<keyword evidence="3" id="KW-1185">Reference proteome</keyword>
<evidence type="ECO:0000313" key="3">
    <source>
        <dbReference type="Proteomes" id="UP000325577"/>
    </source>
</evidence>
<dbReference type="InterPro" id="IPR018289">
    <property type="entry name" value="MULE_transposase_dom"/>
</dbReference>
<name>A0A5J5ASJ0_9ASTE</name>
<dbReference type="Pfam" id="PF10551">
    <property type="entry name" value="MULE"/>
    <property type="match status" value="1"/>
</dbReference>
<feature type="domain" description="MULE transposase" evidence="1">
    <location>
        <begin position="205"/>
        <end position="278"/>
    </location>
</feature>
<dbReference type="PANTHER" id="PTHR31973:SF197">
    <property type="entry name" value="SWIM-TYPE DOMAIN-CONTAINING PROTEIN"/>
    <property type="match status" value="1"/>
</dbReference>
<dbReference type="OrthoDB" id="683469at2759"/>
<protein>
    <recommendedName>
        <fullName evidence="1">MULE transposase domain-containing protein</fullName>
    </recommendedName>
</protein>
<reference evidence="2 3" key="1">
    <citation type="submission" date="2019-09" db="EMBL/GenBank/DDBJ databases">
        <title>A chromosome-level genome assembly of the Chinese tupelo Nyssa sinensis.</title>
        <authorList>
            <person name="Yang X."/>
            <person name="Kang M."/>
            <person name="Yang Y."/>
            <person name="Xiong H."/>
            <person name="Wang M."/>
            <person name="Zhang Z."/>
            <person name="Wang Z."/>
            <person name="Wu H."/>
            <person name="Ma T."/>
            <person name="Liu J."/>
            <person name="Xi Z."/>
        </authorList>
    </citation>
    <scope>NUCLEOTIDE SEQUENCE [LARGE SCALE GENOMIC DNA]</scope>
    <source>
        <strain evidence="2">J267</strain>
        <tissue evidence="2">Leaf</tissue>
    </source>
</reference>
<proteinExistence type="predicted"/>
<organism evidence="2 3">
    <name type="scientific">Nyssa sinensis</name>
    <dbReference type="NCBI Taxonomy" id="561372"/>
    <lineage>
        <taxon>Eukaryota</taxon>
        <taxon>Viridiplantae</taxon>
        <taxon>Streptophyta</taxon>
        <taxon>Embryophyta</taxon>
        <taxon>Tracheophyta</taxon>
        <taxon>Spermatophyta</taxon>
        <taxon>Magnoliopsida</taxon>
        <taxon>eudicotyledons</taxon>
        <taxon>Gunneridae</taxon>
        <taxon>Pentapetalae</taxon>
        <taxon>asterids</taxon>
        <taxon>Cornales</taxon>
        <taxon>Nyssaceae</taxon>
        <taxon>Nyssa</taxon>
    </lineage>
</organism>